<reference evidence="5 6" key="1">
    <citation type="submission" date="2019-04" db="EMBL/GenBank/DDBJ databases">
        <title>An improved genome assembly and genetic linkage map for asparagus bean, Vigna unguiculata ssp. sesquipedialis.</title>
        <authorList>
            <person name="Xia Q."/>
            <person name="Zhang R."/>
            <person name="Dong Y."/>
        </authorList>
    </citation>
    <scope>NUCLEOTIDE SEQUENCE [LARGE SCALE GENOMIC DNA]</scope>
    <source>
        <tissue evidence="5">Leaf</tissue>
    </source>
</reference>
<dbReference type="CDD" id="cd22152">
    <property type="entry name" value="F-box_AtAFR-like"/>
    <property type="match status" value="1"/>
</dbReference>
<evidence type="ECO:0000313" key="5">
    <source>
        <dbReference type="EMBL" id="QCD76975.1"/>
    </source>
</evidence>
<feature type="domain" description="F-box" evidence="4">
    <location>
        <begin position="56"/>
        <end position="96"/>
    </location>
</feature>
<dbReference type="Gene3D" id="1.20.1280.50">
    <property type="match status" value="1"/>
</dbReference>
<dbReference type="Proteomes" id="UP000501690">
    <property type="component" value="Linkage Group LG1"/>
</dbReference>
<dbReference type="AlphaFoldDB" id="A0A4D6KK03"/>
<dbReference type="InterPro" id="IPR036047">
    <property type="entry name" value="F-box-like_dom_sf"/>
</dbReference>
<dbReference type="SUPFAM" id="SSF81383">
    <property type="entry name" value="F-box domain"/>
    <property type="match status" value="1"/>
</dbReference>
<dbReference type="PANTHER" id="PTHR46344">
    <property type="entry name" value="OS02G0202900 PROTEIN"/>
    <property type="match status" value="1"/>
</dbReference>
<evidence type="ECO:0000256" key="2">
    <source>
        <dbReference type="ARBA" id="ARBA00022737"/>
    </source>
</evidence>
<dbReference type="PANTHER" id="PTHR46344:SF4">
    <property type="entry name" value="OS07G0153400 PROTEIN"/>
    <property type="match status" value="1"/>
</dbReference>
<evidence type="ECO:0000256" key="1">
    <source>
        <dbReference type="ARBA" id="ARBA00022441"/>
    </source>
</evidence>
<dbReference type="InterPro" id="IPR001810">
    <property type="entry name" value="F-box_dom"/>
</dbReference>
<proteinExistence type="predicted"/>
<dbReference type="Pfam" id="PF00646">
    <property type="entry name" value="F-box"/>
    <property type="match status" value="1"/>
</dbReference>
<keyword evidence="2" id="KW-0677">Repeat</keyword>
<name>A0A4D6KK03_VIGUN</name>
<gene>
    <name evidence="5" type="ORF">DEO72_LG1g597</name>
</gene>
<sequence length="151" mass="17359">MQRVRFSSQQSPVHKLGDPQMKLSPKFRLAAVQSSLANPSPELEHSLREEPLIPSLPDDVALNCLLRIPVQSHSACRAVCKRWHMLLGNKERFFTNRKQFGLKDPWLFVFAYHKCTGKIQWQWNFGVRWNVIDAPECLSDLTPSSSQVLFA</sequence>
<evidence type="ECO:0000313" key="6">
    <source>
        <dbReference type="Proteomes" id="UP000501690"/>
    </source>
</evidence>
<organism evidence="5 6">
    <name type="scientific">Vigna unguiculata</name>
    <name type="common">Cowpea</name>
    <dbReference type="NCBI Taxonomy" id="3917"/>
    <lineage>
        <taxon>Eukaryota</taxon>
        <taxon>Viridiplantae</taxon>
        <taxon>Streptophyta</taxon>
        <taxon>Embryophyta</taxon>
        <taxon>Tracheophyta</taxon>
        <taxon>Spermatophyta</taxon>
        <taxon>Magnoliopsida</taxon>
        <taxon>eudicotyledons</taxon>
        <taxon>Gunneridae</taxon>
        <taxon>Pentapetalae</taxon>
        <taxon>rosids</taxon>
        <taxon>fabids</taxon>
        <taxon>Fabales</taxon>
        <taxon>Fabaceae</taxon>
        <taxon>Papilionoideae</taxon>
        <taxon>50 kb inversion clade</taxon>
        <taxon>NPAAA clade</taxon>
        <taxon>indigoferoid/millettioid clade</taxon>
        <taxon>Phaseoleae</taxon>
        <taxon>Vigna</taxon>
    </lineage>
</organism>
<accession>A0A4D6KK03</accession>
<dbReference type="SMART" id="SM00256">
    <property type="entry name" value="FBOX"/>
    <property type="match status" value="1"/>
</dbReference>
<protein>
    <recommendedName>
        <fullName evidence="4">F-box domain-containing protein</fullName>
    </recommendedName>
</protein>
<feature type="compositionally biased region" description="Polar residues" evidence="3">
    <location>
        <begin position="1"/>
        <end position="12"/>
    </location>
</feature>
<evidence type="ECO:0000259" key="4">
    <source>
        <dbReference type="SMART" id="SM00256"/>
    </source>
</evidence>
<keyword evidence="1" id="KW-0880">Kelch repeat</keyword>
<keyword evidence="6" id="KW-1185">Reference proteome</keyword>
<feature type="region of interest" description="Disordered" evidence="3">
    <location>
        <begin position="1"/>
        <end position="20"/>
    </location>
</feature>
<dbReference type="EMBL" id="CP039345">
    <property type="protein sequence ID" value="QCD76975.1"/>
    <property type="molecule type" value="Genomic_DNA"/>
</dbReference>
<evidence type="ECO:0000256" key="3">
    <source>
        <dbReference type="SAM" id="MobiDB-lite"/>
    </source>
</evidence>